<dbReference type="InterPro" id="IPR035938">
    <property type="entry name" value="Hemerythrin-like_sf"/>
</dbReference>
<dbReference type="GO" id="GO:0046872">
    <property type="term" value="F:metal ion binding"/>
    <property type="evidence" value="ECO:0007669"/>
    <property type="project" value="UniProtKB-KW"/>
</dbReference>
<evidence type="ECO:0000256" key="1">
    <source>
        <dbReference type="ARBA" id="ARBA00010587"/>
    </source>
</evidence>
<dbReference type="EMBL" id="SNRW01046674">
    <property type="protein sequence ID" value="KAA6317271.1"/>
    <property type="molecule type" value="Genomic_DNA"/>
</dbReference>
<comment type="similarity">
    <text evidence="1">Belongs to the hemerythrin family.</text>
</comment>
<evidence type="ECO:0000256" key="4">
    <source>
        <dbReference type="SAM" id="Phobius"/>
    </source>
</evidence>
<gene>
    <name evidence="5" type="ORF">EZS28_055127</name>
</gene>
<comment type="caution">
    <text evidence="5">The sequence shown here is derived from an EMBL/GenBank/DDBJ whole genome shotgun (WGS) entry which is preliminary data.</text>
</comment>
<keyword evidence="3" id="KW-0408">Iron</keyword>
<organism evidence="5 6">
    <name type="scientific">Streblomastix strix</name>
    <dbReference type="NCBI Taxonomy" id="222440"/>
    <lineage>
        <taxon>Eukaryota</taxon>
        <taxon>Metamonada</taxon>
        <taxon>Preaxostyla</taxon>
        <taxon>Oxymonadida</taxon>
        <taxon>Streblomastigidae</taxon>
        <taxon>Streblomastix</taxon>
    </lineage>
</organism>
<dbReference type="AlphaFoldDB" id="A0A5J4Q991"/>
<evidence type="ECO:0000256" key="3">
    <source>
        <dbReference type="ARBA" id="ARBA00023004"/>
    </source>
</evidence>
<protein>
    <recommendedName>
        <fullName evidence="7">Hemerythrin-like domain-containing protein</fullName>
    </recommendedName>
</protein>
<evidence type="ECO:0000256" key="2">
    <source>
        <dbReference type="ARBA" id="ARBA00022723"/>
    </source>
</evidence>
<feature type="non-terminal residue" evidence="5">
    <location>
        <position position="198"/>
    </location>
</feature>
<feature type="transmembrane region" description="Helical" evidence="4">
    <location>
        <begin position="79"/>
        <end position="101"/>
    </location>
</feature>
<evidence type="ECO:0000313" key="6">
    <source>
        <dbReference type="Proteomes" id="UP000324800"/>
    </source>
</evidence>
<name>A0A5J4Q991_9EUKA</name>
<keyword evidence="2" id="KW-0479">Metal-binding</keyword>
<keyword evidence="4" id="KW-0472">Membrane</keyword>
<reference evidence="5 6" key="1">
    <citation type="submission" date="2019-03" db="EMBL/GenBank/DDBJ databases">
        <title>Single cell metagenomics reveals metabolic interactions within the superorganism composed of flagellate Streblomastix strix and complex community of Bacteroidetes bacteria on its surface.</title>
        <authorList>
            <person name="Treitli S.C."/>
            <person name="Kolisko M."/>
            <person name="Husnik F."/>
            <person name="Keeling P."/>
            <person name="Hampl V."/>
        </authorList>
    </citation>
    <scope>NUCLEOTIDE SEQUENCE [LARGE SCALE GENOMIC DNA]</scope>
    <source>
        <strain evidence="5">ST1C</strain>
    </source>
</reference>
<sequence>MPTTAMGRGEEVNGLEQIILQVFYASQTIVMKGFHGITPQSQSMILINSALVWDLGDGLETVTEMLANLSFKVLKQMKLLLIIVGVFNLILILVLFAYLFFHIQSQLDHVQFKTARIRELLPVEETMAVRWSKQYNIGDPKMDEAHHDLIEAASKLLDHLIKGEEHSIHQDADLVRYGLQRHLREELRFIQRMHYKQY</sequence>
<dbReference type="Proteomes" id="UP000324800">
    <property type="component" value="Unassembled WGS sequence"/>
</dbReference>
<evidence type="ECO:0008006" key="7">
    <source>
        <dbReference type="Google" id="ProtNLM"/>
    </source>
</evidence>
<accession>A0A5J4Q991</accession>
<keyword evidence="4" id="KW-1133">Transmembrane helix</keyword>
<dbReference type="SUPFAM" id="SSF47188">
    <property type="entry name" value="Hemerythrin-like"/>
    <property type="match status" value="1"/>
</dbReference>
<proteinExistence type="inferred from homology"/>
<evidence type="ECO:0000313" key="5">
    <source>
        <dbReference type="EMBL" id="KAA6317271.1"/>
    </source>
</evidence>
<keyword evidence="4" id="KW-0812">Transmembrane</keyword>
<dbReference type="Gene3D" id="1.20.120.50">
    <property type="entry name" value="Hemerythrin-like"/>
    <property type="match status" value="1"/>
</dbReference>